<dbReference type="EC" id="4.2.1.46" evidence="4 7"/>
<name>A0A418NN89_9SPHN</name>
<dbReference type="GO" id="GO:0009225">
    <property type="term" value="P:nucleotide-sugar metabolic process"/>
    <property type="evidence" value="ECO:0007669"/>
    <property type="project" value="InterPro"/>
</dbReference>
<dbReference type="Gene3D" id="3.40.50.720">
    <property type="entry name" value="NAD(P)-binding Rossmann-like Domain"/>
    <property type="match status" value="1"/>
</dbReference>
<keyword evidence="6 7" id="KW-0456">Lyase</keyword>
<dbReference type="Proteomes" id="UP000286576">
    <property type="component" value="Unassembled WGS sequence"/>
</dbReference>
<sequence>MANLLVTGGAGFIGGNFVHYWADNHPSDAMIVLDSLTYAGNASTIAGVEQAELVVGDIRDTALVEELLRDRSIDTVVHFAAESHVDRSITGPDAFIETNILGTNSLLKATRTVWLDEGNGKPHRFHHISTDEVYGSLDPEDPAFSETTPYQPNSPYSASKASSDHLVRAYHHTFGLEVTTSNCSNNYGPYQYPEKLIPLFLLNALHGRDLPIYGDGMNVRDWLHVEDHCRGIEACLLKGKPGETYNIGGGAELPNSAVIDNICMHVDLAFASFPGLAARFPDAPAAVGEPTAELKTFVTDRLGHDRRYAIDERKARAELNYMPLHTFDNGLALTLQWYLDNEDWWRPLIES</sequence>
<gene>
    <name evidence="9" type="primary">rfbB</name>
    <name evidence="9" type="ORF">D2V07_17165</name>
</gene>
<keyword evidence="10" id="KW-1185">Reference proteome</keyword>
<evidence type="ECO:0000256" key="7">
    <source>
        <dbReference type="RuleBase" id="RU004473"/>
    </source>
</evidence>
<dbReference type="CDD" id="cd05246">
    <property type="entry name" value="dTDP_GD_SDR_e"/>
    <property type="match status" value="1"/>
</dbReference>
<dbReference type="EMBL" id="QXFL01000012">
    <property type="protein sequence ID" value="RIV83052.1"/>
    <property type="molecule type" value="Genomic_DNA"/>
</dbReference>
<keyword evidence="5" id="KW-0520">NAD</keyword>
<dbReference type="SUPFAM" id="SSF51735">
    <property type="entry name" value="NAD(P)-binding Rossmann-fold domains"/>
    <property type="match status" value="1"/>
</dbReference>
<reference evidence="9 10" key="1">
    <citation type="submission" date="2018-08" db="EMBL/GenBank/DDBJ databases">
        <title>Erythrobacter zhengii sp.nov., a bacterium isolated from deep-sea sediment.</title>
        <authorList>
            <person name="Fang C."/>
            <person name="Wu Y.-H."/>
            <person name="Sun C."/>
            <person name="Wang H."/>
            <person name="Cheng H."/>
            <person name="Meng F.-X."/>
            <person name="Wang C.-S."/>
            <person name="Xu X.-W."/>
        </authorList>
    </citation>
    <scope>NUCLEOTIDE SEQUENCE [LARGE SCALE GENOMIC DNA]</scope>
    <source>
        <strain evidence="9 10">V18</strain>
    </source>
</reference>
<dbReference type="RefSeq" id="WP_119588137.1">
    <property type="nucleotide sequence ID" value="NZ_CAWODQ010000004.1"/>
</dbReference>
<evidence type="ECO:0000256" key="5">
    <source>
        <dbReference type="ARBA" id="ARBA00023027"/>
    </source>
</evidence>
<dbReference type="Gene3D" id="3.90.25.10">
    <property type="entry name" value="UDP-galactose 4-epimerase, domain 1"/>
    <property type="match status" value="1"/>
</dbReference>
<evidence type="ECO:0000256" key="1">
    <source>
        <dbReference type="ARBA" id="ARBA00001539"/>
    </source>
</evidence>
<organism evidence="9 10">
    <name type="scientific">Aurantiacibacter zhengii</name>
    <dbReference type="NCBI Taxonomy" id="2307003"/>
    <lineage>
        <taxon>Bacteria</taxon>
        <taxon>Pseudomonadati</taxon>
        <taxon>Pseudomonadota</taxon>
        <taxon>Alphaproteobacteria</taxon>
        <taxon>Sphingomonadales</taxon>
        <taxon>Erythrobacteraceae</taxon>
        <taxon>Aurantiacibacter</taxon>
    </lineage>
</organism>
<evidence type="ECO:0000256" key="6">
    <source>
        <dbReference type="ARBA" id="ARBA00023239"/>
    </source>
</evidence>
<dbReference type="InterPro" id="IPR016040">
    <property type="entry name" value="NAD(P)-bd_dom"/>
</dbReference>
<evidence type="ECO:0000256" key="2">
    <source>
        <dbReference type="ARBA" id="ARBA00001911"/>
    </source>
</evidence>
<evidence type="ECO:0000259" key="8">
    <source>
        <dbReference type="Pfam" id="PF16363"/>
    </source>
</evidence>
<comment type="similarity">
    <text evidence="3 7">Belongs to the NAD(P)-dependent epimerase/dehydratase family. dTDP-glucose dehydratase subfamily.</text>
</comment>
<evidence type="ECO:0000313" key="9">
    <source>
        <dbReference type="EMBL" id="RIV83052.1"/>
    </source>
</evidence>
<comment type="cofactor">
    <cofactor evidence="2 7">
        <name>NAD(+)</name>
        <dbReference type="ChEBI" id="CHEBI:57540"/>
    </cofactor>
</comment>
<evidence type="ECO:0000256" key="4">
    <source>
        <dbReference type="ARBA" id="ARBA00011990"/>
    </source>
</evidence>
<protein>
    <recommendedName>
        <fullName evidence="4 7">dTDP-glucose 4,6-dehydratase</fullName>
        <ecNumber evidence="4 7">4.2.1.46</ecNumber>
    </recommendedName>
</protein>
<dbReference type="InterPro" id="IPR036291">
    <property type="entry name" value="NAD(P)-bd_dom_sf"/>
</dbReference>
<comment type="catalytic activity">
    <reaction evidence="1 7">
        <text>dTDP-alpha-D-glucose = dTDP-4-dehydro-6-deoxy-alpha-D-glucose + H2O</text>
        <dbReference type="Rhea" id="RHEA:17221"/>
        <dbReference type="ChEBI" id="CHEBI:15377"/>
        <dbReference type="ChEBI" id="CHEBI:57477"/>
        <dbReference type="ChEBI" id="CHEBI:57649"/>
        <dbReference type="EC" id="4.2.1.46"/>
    </reaction>
</comment>
<accession>A0A418NN89</accession>
<dbReference type="Pfam" id="PF16363">
    <property type="entry name" value="GDP_Man_Dehyd"/>
    <property type="match status" value="1"/>
</dbReference>
<dbReference type="InterPro" id="IPR005888">
    <property type="entry name" value="dTDP_Gluc_deHydtase"/>
</dbReference>
<dbReference type="GO" id="GO:0008460">
    <property type="term" value="F:dTDP-glucose 4,6-dehydratase activity"/>
    <property type="evidence" value="ECO:0007669"/>
    <property type="project" value="UniProtKB-EC"/>
</dbReference>
<dbReference type="PANTHER" id="PTHR43000">
    <property type="entry name" value="DTDP-D-GLUCOSE 4,6-DEHYDRATASE-RELATED"/>
    <property type="match status" value="1"/>
</dbReference>
<comment type="caution">
    <text evidence="9">The sequence shown here is derived from an EMBL/GenBank/DDBJ whole genome shotgun (WGS) entry which is preliminary data.</text>
</comment>
<dbReference type="NCBIfam" id="TIGR01181">
    <property type="entry name" value="dTDP_gluc_dehyt"/>
    <property type="match status" value="1"/>
</dbReference>
<evidence type="ECO:0000256" key="3">
    <source>
        <dbReference type="ARBA" id="ARBA00008178"/>
    </source>
</evidence>
<dbReference type="AlphaFoldDB" id="A0A418NN89"/>
<dbReference type="OrthoDB" id="9801785at2"/>
<proteinExistence type="inferred from homology"/>
<evidence type="ECO:0000313" key="10">
    <source>
        <dbReference type="Proteomes" id="UP000286576"/>
    </source>
</evidence>
<feature type="domain" description="NAD(P)-binding" evidence="8">
    <location>
        <begin position="5"/>
        <end position="332"/>
    </location>
</feature>